<sequence length="142" mass="15759">MVVDYRDQLALPATGDSSLPALSIKRRVRTSAKRNQDSPSRSGLFYLDRFVSEEGMMNPRENITDKMISEGREQLKSLERSGSSTLELIRIAKADTEAEDVRPSVVAVVARRLSNLAGVFFVLSSHYPSDTHKDWACISGKA</sequence>
<evidence type="ECO:0000313" key="1">
    <source>
        <dbReference type="EMBL" id="KAF4748511.1"/>
    </source>
</evidence>
<organism evidence="1 2">
    <name type="scientific">Perkinsus olseni</name>
    <name type="common">Perkinsus atlanticus</name>
    <dbReference type="NCBI Taxonomy" id="32597"/>
    <lineage>
        <taxon>Eukaryota</taxon>
        <taxon>Sar</taxon>
        <taxon>Alveolata</taxon>
        <taxon>Perkinsozoa</taxon>
        <taxon>Perkinsea</taxon>
        <taxon>Perkinsida</taxon>
        <taxon>Perkinsidae</taxon>
        <taxon>Perkinsus</taxon>
    </lineage>
</organism>
<dbReference type="Proteomes" id="UP000574390">
    <property type="component" value="Unassembled WGS sequence"/>
</dbReference>
<protein>
    <submittedName>
        <fullName evidence="1">Uncharacterized protein</fullName>
    </submittedName>
</protein>
<comment type="caution">
    <text evidence="1">The sequence shown here is derived from an EMBL/GenBank/DDBJ whole genome shotgun (WGS) entry which is preliminary data.</text>
</comment>
<dbReference type="EMBL" id="JABANM010004900">
    <property type="protein sequence ID" value="KAF4748511.1"/>
    <property type="molecule type" value="Genomic_DNA"/>
</dbReference>
<dbReference type="AlphaFoldDB" id="A0A7J6TV38"/>
<name>A0A7J6TV38_PEROL</name>
<accession>A0A7J6TV38</accession>
<evidence type="ECO:0000313" key="2">
    <source>
        <dbReference type="Proteomes" id="UP000574390"/>
    </source>
</evidence>
<gene>
    <name evidence="1" type="ORF">FOZ62_025380</name>
</gene>
<proteinExistence type="predicted"/>
<reference evidence="1 2" key="1">
    <citation type="submission" date="2020-04" db="EMBL/GenBank/DDBJ databases">
        <title>Perkinsus olseni comparative genomics.</title>
        <authorList>
            <person name="Bogema D.R."/>
        </authorList>
    </citation>
    <scope>NUCLEOTIDE SEQUENCE [LARGE SCALE GENOMIC DNA]</scope>
    <source>
        <strain evidence="1">ATCC PRA-205</strain>
    </source>
</reference>